<dbReference type="PROSITE" id="PS51030">
    <property type="entry name" value="NUCLEAR_REC_DBD_2"/>
    <property type="match status" value="1"/>
</dbReference>
<comment type="subcellular location">
    <subcellularLocation>
        <location evidence="1">Nucleus</location>
    </subcellularLocation>
</comment>
<keyword evidence="3" id="KW-0479">Metal-binding</keyword>
<keyword evidence="9" id="KW-0675">Receptor</keyword>
<feature type="region of interest" description="Disordered" evidence="11">
    <location>
        <begin position="490"/>
        <end position="520"/>
    </location>
</feature>
<keyword evidence="10" id="KW-0539">Nucleus</keyword>
<dbReference type="SUPFAM" id="SSF57716">
    <property type="entry name" value="Glucocorticoid receptor-like (DNA-binding domain)"/>
    <property type="match status" value="1"/>
</dbReference>
<dbReference type="Gene3D" id="1.10.565.10">
    <property type="entry name" value="Retinoid X Receptor"/>
    <property type="match status" value="1"/>
</dbReference>
<dbReference type="PROSITE" id="PS00031">
    <property type="entry name" value="NUCLEAR_REC_DBD_1"/>
    <property type="match status" value="1"/>
</dbReference>
<evidence type="ECO:0000259" key="13">
    <source>
        <dbReference type="PROSITE" id="PS51843"/>
    </source>
</evidence>
<feature type="domain" description="NR LBD" evidence="13">
    <location>
        <begin position="794"/>
        <end position="1032"/>
    </location>
</feature>
<name>A0AAD4R873_9BILA</name>
<keyword evidence="4" id="KW-0863">Zinc-finger</keyword>
<feature type="compositionally biased region" description="Polar residues" evidence="11">
    <location>
        <begin position="264"/>
        <end position="288"/>
    </location>
</feature>
<dbReference type="GO" id="GO:0006950">
    <property type="term" value="P:response to stress"/>
    <property type="evidence" value="ECO:0007669"/>
    <property type="project" value="UniProtKB-ARBA"/>
</dbReference>
<evidence type="ECO:0000256" key="9">
    <source>
        <dbReference type="ARBA" id="ARBA00023170"/>
    </source>
</evidence>
<dbReference type="GO" id="GO:0000122">
    <property type="term" value="P:negative regulation of transcription by RNA polymerase II"/>
    <property type="evidence" value="ECO:0007669"/>
    <property type="project" value="TreeGrafter"/>
</dbReference>
<evidence type="ECO:0000256" key="3">
    <source>
        <dbReference type="ARBA" id="ARBA00022723"/>
    </source>
</evidence>
<evidence type="ECO:0000256" key="5">
    <source>
        <dbReference type="ARBA" id="ARBA00022833"/>
    </source>
</evidence>
<dbReference type="GO" id="GO:0030154">
    <property type="term" value="P:cell differentiation"/>
    <property type="evidence" value="ECO:0007669"/>
    <property type="project" value="TreeGrafter"/>
</dbReference>
<accession>A0AAD4R873</accession>
<dbReference type="AlphaFoldDB" id="A0AAD4R873"/>
<dbReference type="FunFam" id="3.30.50.10:FF:000042">
    <property type="entry name" value="Nuclear hormone receptor HR96"/>
    <property type="match status" value="1"/>
</dbReference>
<dbReference type="GO" id="GO:0045944">
    <property type="term" value="P:positive regulation of transcription by RNA polymerase II"/>
    <property type="evidence" value="ECO:0007669"/>
    <property type="project" value="TreeGrafter"/>
</dbReference>
<evidence type="ECO:0000313" key="14">
    <source>
        <dbReference type="EMBL" id="KAI1716507.1"/>
    </source>
</evidence>
<evidence type="ECO:0000256" key="1">
    <source>
        <dbReference type="ARBA" id="ARBA00004123"/>
    </source>
</evidence>
<dbReference type="PROSITE" id="PS51843">
    <property type="entry name" value="NR_LBD"/>
    <property type="match status" value="1"/>
</dbReference>
<evidence type="ECO:0000256" key="2">
    <source>
        <dbReference type="ARBA" id="ARBA00005993"/>
    </source>
</evidence>
<dbReference type="GO" id="GO:0008270">
    <property type="term" value="F:zinc ion binding"/>
    <property type="evidence" value="ECO:0007669"/>
    <property type="project" value="UniProtKB-KW"/>
</dbReference>
<reference evidence="14" key="1">
    <citation type="submission" date="2022-01" db="EMBL/GenBank/DDBJ databases">
        <title>Genome Sequence Resource for Two Populations of Ditylenchus destructor, the Migratory Endoparasitic Phytonematode.</title>
        <authorList>
            <person name="Zhang H."/>
            <person name="Lin R."/>
            <person name="Xie B."/>
        </authorList>
    </citation>
    <scope>NUCLEOTIDE SEQUENCE</scope>
    <source>
        <strain evidence="14">BazhouSP</strain>
    </source>
</reference>
<keyword evidence="7" id="KW-0238">DNA-binding</keyword>
<organism evidence="14 15">
    <name type="scientific">Ditylenchus destructor</name>
    <dbReference type="NCBI Taxonomy" id="166010"/>
    <lineage>
        <taxon>Eukaryota</taxon>
        <taxon>Metazoa</taxon>
        <taxon>Ecdysozoa</taxon>
        <taxon>Nematoda</taxon>
        <taxon>Chromadorea</taxon>
        <taxon>Rhabditida</taxon>
        <taxon>Tylenchina</taxon>
        <taxon>Tylenchomorpha</taxon>
        <taxon>Sphaerularioidea</taxon>
        <taxon>Anguinidae</taxon>
        <taxon>Anguininae</taxon>
        <taxon>Ditylenchus</taxon>
    </lineage>
</organism>
<dbReference type="InterPro" id="IPR050234">
    <property type="entry name" value="Nuclear_hormone_rcpt_NR1"/>
</dbReference>
<dbReference type="InterPro" id="IPR035500">
    <property type="entry name" value="NHR-like_dom_sf"/>
</dbReference>
<feature type="compositionally biased region" description="Low complexity" evidence="11">
    <location>
        <begin position="289"/>
        <end position="304"/>
    </location>
</feature>
<feature type="region of interest" description="Disordered" evidence="11">
    <location>
        <begin position="264"/>
        <end position="362"/>
    </location>
</feature>
<dbReference type="CDD" id="cd06966">
    <property type="entry name" value="NR_DBD_CAR"/>
    <property type="match status" value="1"/>
</dbReference>
<dbReference type="PRINTS" id="PR00398">
    <property type="entry name" value="STRDHORMONER"/>
</dbReference>
<evidence type="ECO:0000256" key="6">
    <source>
        <dbReference type="ARBA" id="ARBA00023015"/>
    </source>
</evidence>
<dbReference type="Gene3D" id="3.30.50.10">
    <property type="entry name" value="Erythroid Transcription Factor GATA-1, subunit A"/>
    <property type="match status" value="1"/>
</dbReference>
<comment type="caution">
    <text evidence="14">The sequence shown here is derived from an EMBL/GenBank/DDBJ whole genome shotgun (WGS) entry which is preliminary data.</text>
</comment>
<dbReference type="Pfam" id="PF00105">
    <property type="entry name" value="zf-C4"/>
    <property type="match status" value="1"/>
</dbReference>
<evidence type="ECO:0000256" key="7">
    <source>
        <dbReference type="ARBA" id="ARBA00023125"/>
    </source>
</evidence>
<dbReference type="GO" id="GO:0000978">
    <property type="term" value="F:RNA polymerase II cis-regulatory region sequence-specific DNA binding"/>
    <property type="evidence" value="ECO:0007669"/>
    <property type="project" value="TreeGrafter"/>
</dbReference>
<gene>
    <name evidence="14" type="ORF">DdX_07566</name>
</gene>
<keyword evidence="6" id="KW-0805">Transcription regulation</keyword>
<dbReference type="PANTHER" id="PTHR24082">
    <property type="entry name" value="NUCLEAR HORMONE RECEPTOR"/>
    <property type="match status" value="1"/>
</dbReference>
<proteinExistence type="inferred from homology"/>
<keyword evidence="5" id="KW-0862">Zinc</keyword>
<dbReference type="GO" id="GO:0005634">
    <property type="term" value="C:nucleus"/>
    <property type="evidence" value="ECO:0007669"/>
    <property type="project" value="UniProtKB-SubCell"/>
</dbReference>
<evidence type="ECO:0000256" key="8">
    <source>
        <dbReference type="ARBA" id="ARBA00023163"/>
    </source>
</evidence>
<evidence type="ECO:0000256" key="10">
    <source>
        <dbReference type="ARBA" id="ARBA00023242"/>
    </source>
</evidence>
<keyword evidence="15" id="KW-1185">Reference proteome</keyword>
<dbReference type="EMBL" id="JAKKPZ010000010">
    <property type="protein sequence ID" value="KAI1716507.1"/>
    <property type="molecule type" value="Genomic_DNA"/>
</dbReference>
<dbReference type="SMART" id="SM00430">
    <property type="entry name" value="HOLI"/>
    <property type="match status" value="1"/>
</dbReference>
<feature type="compositionally biased region" description="Polar residues" evidence="11">
    <location>
        <begin position="493"/>
        <end position="520"/>
    </location>
</feature>
<dbReference type="SMART" id="SM00399">
    <property type="entry name" value="ZnF_C4"/>
    <property type="match status" value="1"/>
</dbReference>
<dbReference type="InterPro" id="IPR013088">
    <property type="entry name" value="Znf_NHR/GATA"/>
</dbReference>
<dbReference type="InterPro" id="IPR000536">
    <property type="entry name" value="Nucl_hrmn_rcpt_lig-bd"/>
</dbReference>
<dbReference type="SUPFAM" id="SSF48508">
    <property type="entry name" value="Nuclear receptor ligand-binding domain"/>
    <property type="match status" value="1"/>
</dbReference>
<feature type="domain" description="Nuclear receptor" evidence="12">
    <location>
        <begin position="406"/>
        <end position="481"/>
    </location>
</feature>
<evidence type="ECO:0000256" key="11">
    <source>
        <dbReference type="SAM" id="MobiDB-lite"/>
    </source>
</evidence>
<dbReference type="PANTHER" id="PTHR24082:SF494">
    <property type="entry name" value="NUCLEAR HORMONE RECEPTOR FAMILY MEMBER DAF-12"/>
    <property type="match status" value="1"/>
</dbReference>
<dbReference type="Proteomes" id="UP001201812">
    <property type="component" value="Unassembled WGS sequence"/>
</dbReference>
<dbReference type="PRINTS" id="PR00047">
    <property type="entry name" value="STROIDFINGER"/>
</dbReference>
<evidence type="ECO:0000313" key="15">
    <source>
        <dbReference type="Proteomes" id="UP001201812"/>
    </source>
</evidence>
<dbReference type="InterPro" id="IPR001723">
    <property type="entry name" value="Nuclear_hrmn_rcpt"/>
</dbReference>
<protein>
    <submittedName>
        <fullName evidence="14">Zinc finger, c4 type (Two domains) domain-containing protein</fullName>
    </submittedName>
</protein>
<sequence length="1047" mass="114152">MDQRLNQFLSMSSPVMSAANMDGNATSELTQSAFSAMIAAIANSPPGLNSPGSVPPPMSSTPIPSPQSAFALLRNSAIVENQKNQSGNFQTVLSPIVSSAPNLTAQNLGMYMEGLSTSSAFHATNAPQMLSSTFGTSIAPSLNSHLSPAVNALAPNSPLQRLAQVADAAPLSPAQMLLKFYEASKNIDPNLLMALAAKNLDQNHLLMALAAKLPMSTLVNSLPATQSATIVPELPISTANLNANQFSFSPQCLSQTFAASSTYQNKTSSGNANYNIASPSNSQGSPGKSQSTTCSSATSTGNPPRKIRRRRPKSPAGKSVLVKSPQSNAHGYPSPGGVGASPEHPHLITSDEPCDPMVNNSPPSLIPHQDVSFGQVSAPKRCLSEDGVADDHHSSKEICEGSPMDSKKCLVCGDRATGYNFNVITCESCKAFFRRNALRPKDFKCPYEGNCEINTVSRRFCQKCRLKKCADVGMKKEWILNDEQLKRRKNSRLKSCNQTSPQNISSQFSPGSVASPISSPRSVCRTSSVLSQIESPRPTSVSSVLKMDVSEINERKLHEHRHSPMKAHSSGMSQMNDVKTNHILTSMRPSLDMPMRNEAGSSAFHHVSQNQILIPKSENLGLSSVFGNSQFPGAHALLMPDSKAQLTAENLQHLLRIQAQSSAIPHLFLKQEPSTPCSVPSSESIGTPTANLANQLPSQISTEPPNYNIPSIPEMATSDNYAALSKLGSPKAAVGQEMTPEQNIEHYKKMNETMERTIRDALDNDIMDHVDYHPLLIQDCVFNDTKQSYQLNHDEKMQIDFVLDAFKCFDEPMDHQRAKKLETEINLDDPTKVMNLMDVVMRRVVKMSKKMPSFNDLSTDGKFKLLKSAMIAMTTLRGLVTLDMATQSFKSEVIGKANVSCNMFDKLNNPEKDHPQKECFMGLAKVLHKQIREDKTAMSLLALVVLFHHSQKLTVESDKVKGRRHYDAYLQLLRRHLESQHGNEAAAIVATIPTTITTLQKVCESAVGLFMGKVKRSEIEALPTEFFRTTSAVQSSQDNKADTSLTE</sequence>
<keyword evidence="8" id="KW-0804">Transcription</keyword>
<evidence type="ECO:0000259" key="12">
    <source>
        <dbReference type="PROSITE" id="PS51030"/>
    </source>
</evidence>
<comment type="similarity">
    <text evidence="2">Belongs to the nuclear hormone receptor family.</text>
</comment>
<dbReference type="InterPro" id="IPR001628">
    <property type="entry name" value="Znf_hrmn_rcpt"/>
</dbReference>
<dbReference type="GO" id="GO:0004879">
    <property type="term" value="F:nuclear receptor activity"/>
    <property type="evidence" value="ECO:0007669"/>
    <property type="project" value="TreeGrafter"/>
</dbReference>
<evidence type="ECO:0000256" key="4">
    <source>
        <dbReference type="ARBA" id="ARBA00022771"/>
    </source>
</evidence>